<organism evidence="2 3">
    <name type="scientific">Parathermosynechococcus lividus PCC 6715</name>
    <dbReference type="NCBI Taxonomy" id="1917166"/>
    <lineage>
        <taxon>Bacteria</taxon>
        <taxon>Bacillati</taxon>
        <taxon>Cyanobacteriota</taxon>
        <taxon>Cyanophyceae</taxon>
        <taxon>Acaryochloridales</taxon>
        <taxon>Thermosynechococcaceae</taxon>
        <taxon>Parathermosynechococcus</taxon>
    </lineage>
</organism>
<dbReference type="OrthoDB" id="500607at2"/>
<dbReference type="SMART" id="SM00331">
    <property type="entry name" value="PP2C_SIG"/>
    <property type="match status" value="1"/>
</dbReference>
<feature type="domain" description="PPM-type phosphatase" evidence="1">
    <location>
        <begin position="2"/>
        <end position="240"/>
    </location>
</feature>
<reference evidence="2 3" key="1">
    <citation type="submission" date="2016-11" db="EMBL/GenBank/DDBJ databases">
        <title>Complete genome sequence of thermophilic cyanobacteria strain Synechococcus sp. PCC6715.</title>
        <authorList>
            <person name="Tang J."/>
            <person name="Daroch M."/>
            <person name="Liang Y."/>
            <person name="Jiang D."/>
            <person name="Shah M."/>
        </authorList>
    </citation>
    <scope>NUCLEOTIDE SEQUENCE [LARGE SCALE GENOMIC DNA]</scope>
    <source>
        <strain evidence="2 3">PCC 6715</strain>
    </source>
</reference>
<keyword evidence="3" id="KW-1185">Reference proteome</keyword>
<dbReference type="SMART" id="SM00332">
    <property type="entry name" value="PP2Cc"/>
    <property type="match status" value="1"/>
</dbReference>
<dbReference type="CDD" id="cd00143">
    <property type="entry name" value="PP2Cc"/>
    <property type="match status" value="1"/>
</dbReference>
<dbReference type="KEGG" id="slw:BRW62_01295"/>
<dbReference type="InterPro" id="IPR015655">
    <property type="entry name" value="PP2C"/>
</dbReference>
<dbReference type="InterPro" id="IPR001932">
    <property type="entry name" value="PPM-type_phosphatase-like_dom"/>
</dbReference>
<proteinExistence type="predicted"/>
<dbReference type="Proteomes" id="UP000231057">
    <property type="component" value="Chromosome"/>
</dbReference>
<reference evidence="3" key="2">
    <citation type="journal article" date="2022" name="Front. Microbiol.">
        <title>Comparative Genomic Analysis Revealed Distinct Molecular Components and Organization of CO2-Concentrating Mechanism in Thermophilic Cyanobacteria.</title>
        <authorList>
            <person name="Tang J."/>
            <person name="Zhou H."/>
            <person name="Yao D."/>
            <person name="Riaz S."/>
            <person name="You D."/>
            <person name="Klepacz-Smolka A."/>
            <person name="Daroch M."/>
        </authorList>
    </citation>
    <scope>NUCLEOTIDE SEQUENCE [LARGE SCALE GENOMIC DNA]</scope>
    <source>
        <strain evidence="3">PCC 6715</strain>
    </source>
</reference>
<dbReference type="AlphaFoldDB" id="A0A2D2PZE3"/>
<dbReference type="InterPro" id="IPR036457">
    <property type="entry name" value="PPM-type-like_dom_sf"/>
</dbReference>
<evidence type="ECO:0000313" key="2">
    <source>
        <dbReference type="EMBL" id="ATS17603.1"/>
    </source>
</evidence>
<sequence length="240" mass="26690">MDVAGLTDCGLIRKSNQDAFYIDEKNHRFFIVADGMGGHAGGEEASRLAVEHIYQYLDAHLQELEYDPVTLLRQAFLAANEAIVEQQQQNAGRADMGTTAVVVLLDDSRDGAWCAHVGDSRIYRWRRDELRQITQDHTWIAQAVQLGSLTLEQARQHPWRHVLSQCLGREDLSQIDIQPIDLEPGDRLLLCTDGLTEELTDDVISIYLSEPNVEKAAAALVHAAKNHGGRDNVTVVVVGI</sequence>
<dbReference type="EMBL" id="CP018092">
    <property type="protein sequence ID" value="ATS17603.1"/>
    <property type="molecule type" value="Genomic_DNA"/>
</dbReference>
<dbReference type="NCBIfam" id="NF033484">
    <property type="entry name" value="Stp1_PP2C_phos"/>
    <property type="match status" value="1"/>
</dbReference>
<evidence type="ECO:0000259" key="1">
    <source>
        <dbReference type="PROSITE" id="PS51746"/>
    </source>
</evidence>
<dbReference type="PANTHER" id="PTHR47992">
    <property type="entry name" value="PROTEIN PHOSPHATASE"/>
    <property type="match status" value="1"/>
</dbReference>
<accession>A0A2D2PZE3</accession>
<dbReference type="SUPFAM" id="SSF81606">
    <property type="entry name" value="PP2C-like"/>
    <property type="match status" value="1"/>
</dbReference>
<dbReference type="Pfam" id="PF13672">
    <property type="entry name" value="PP2C_2"/>
    <property type="match status" value="1"/>
</dbReference>
<dbReference type="Gene3D" id="3.60.40.10">
    <property type="entry name" value="PPM-type phosphatase domain"/>
    <property type="match status" value="1"/>
</dbReference>
<evidence type="ECO:0000313" key="3">
    <source>
        <dbReference type="Proteomes" id="UP000231057"/>
    </source>
</evidence>
<dbReference type="PROSITE" id="PS51746">
    <property type="entry name" value="PPM_2"/>
    <property type="match status" value="1"/>
</dbReference>
<protein>
    <submittedName>
        <fullName evidence="2">Serine/threonine protein phosphatase</fullName>
    </submittedName>
</protein>
<dbReference type="RefSeq" id="WP_099797802.1">
    <property type="nucleotide sequence ID" value="NZ_CP018092.1"/>
</dbReference>
<gene>
    <name evidence="2" type="ORF">BRW62_01295</name>
</gene>
<dbReference type="GO" id="GO:0004722">
    <property type="term" value="F:protein serine/threonine phosphatase activity"/>
    <property type="evidence" value="ECO:0007669"/>
    <property type="project" value="InterPro"/>
</dbReference>
<name>A0A2D2PZE3_PARLV</name>